<dbReference type="EMBL" id="MT142494">
    <property type="protein sequence ID" value="QJA82729.1"/>
    <property type="molecule type" value="Genomic_DNA"/>
</dbReference>
<feature type="compositionally biased region" description="Basic and acidic residues" evidence="1">
    <location>
        <begin position="203"/>
        <end position="221"/>
    </location>
</feature>
<gene>
    <name evidence="3" type="ORF">MM415A00374_0041</name>
    <name evidence="2" type="ORF">MM415B00446_0022</name>
</gene>
<feature type="compositionally biased region" description="Basic and acidic residues" evidence="1">
    <location>
        <begin position="52"/>
        <end position="94"/>
    </location>
</feature>
<feature type="compositionally biased region" description="Basic and acidic residues" evidence="1">
    <location>
        <begin position="177"/>
        <end position="189"/>
    </location>
</feature>
<sequence length="221" mass="25427">MTTDETKQAVADSSQDGDSSQGKAGSTSQETKTYTEVEVQKMVSDRLAQTGREAKSLEQREAVIRQREEDYQRKQTDEQRRKDEEEYEKARDNPELLNTFQGKKQLREEREALAKERNQIEQDKLAHQVEIESAREIHREVEIWDIAQKYGADPVTLKELNLDIKQTELVAQKIGTKKSETTPKVKHDSGMTIGGGNDLDSLSPREKIERGLEQNKEKLRR</sequence>
<proteinExistence type="predicted"/>
<feature type="compositionally biased region" description="Low complexity" evidence="1">
    <location>
        <begin position="8"/>
        <end position="26"/>
    </location>
</feature>
<feature type="region of interest" description="Disordered" evidence="1">
    <location>
        <begin position="175"/>
        <end position="221"/>
    </location>
</feature>
<evidence type="ECO:0008006" key="4">
    <source>
        <dbReference type="Google" id="ProtNLM"/>
    </source>
</evidence>
<feature type="region of interest" description="Disordered" evidence="1">
    <location>
        <begin position="1"/>
        <end position="104"/>
    </location>
</feature>
<dbReference type="EMBL" id="MT141530">
    <property type="protein sequence ID" value="QJA64998.1"/>
    <property type="molecule type" value="Genomic_DNA"/>
</dbReference>
<evidence type="ECO:0000313" key="2">
    <source>
        <dbReference type="EMBL" id="QJA64998.1"/>
    </source>
</evidence>
<dbReference type="AlphaFoldDB" id="A0A6M3J691"/>
<evidence type="ECO:0000256" key="1">
    <source>
        <dbReference type="SAM" id="MobiDB-lite"/>
    </source>
</evidence>
<evidence type="ECO:0000313" key="3">
    <source>
        <dbReference type="EMBL" id="QJA82729.1"/>
    </source>
</evidence>
<protein>
    <recommendedName>
        <fullName evidence="4">Scaffolding protein</fullName>
    </recommendedName>
</protein>
<name>A0A6M3J691_9ZZZZ</name>
<organism evidence="2">
    <name type="scientific">viral metagenome</name>
    <dbReference type="NCBI Taxonomy" id="1070528"/>
    <lineage>
        <taxon>unclassified sequences</taxon>
        <taxon>metagenomes</taxon>
        <taxon>organismal metagenomes</taxon>
    </lineage>
</organism>
<reference evidence="2" key="1">
    <citation type="submission" date="2020-03" db="EMBL/GenBank/DDBJ databases">
        <title>The deep terrestrial virosphere.</title>
        <authorList>
            <person name="Holmfeldt K."/>
            <person name="Nilsson E."/>
            <person name="Simone D."/>
            <person name="Lopez-Fernandez M."/>
            <person name="Wu X."/>
            <person name="de Brujin I."/>
            <person name="Lundin D."/>
            <person name="Andersson A."/>
            <person name="Bertilsson S."/>
            <person name="Dopson M."/>
        </authorList>
    </citation>
    <scope>NUCLEOTIDE SEQUENCE</scope>
    <source>
        <strain evidence="3">MM415A00374</strain>
        <strain evidence="2">MM415B00446</strain>
    </source>
</reference>
<accession>A0A6M3J691</accession>